<proteinExistence type="predicted"/>
<name>A0A9W5PJA9_BACCE</name>
<accession>A0A9W5PJA9</accession>
<evidence type="ECO:0000313" key="1">
    <source>
        <dbReference type="EMBL" id="EOO23564.1"/>
    </source>
</evidence>
<sequence>MTENMLVGVIEMLDMVNKHTGDYGDYESREEYLSSAIRVAIENLNVYKKYMRTVDKTLIFTVTKLNFACGTVKYGLQAYTEFADELDFGMFDSKEEAYERKDYYTTNDADYCELELAETYGPEEGG</sequence>
<comment type="caution">
    <text evidence="1">The sequence shown here is derived from an EMBL/GenBank/DDBJ whole genome shotgun (WGS) entry which is preliminary data.</text>
</comment>
<dbReference type="EMBL" id="AHFB01000190">
    <property type="protein sequence ID" value="EOO23564.1"/>
    <property type="molecule type" value="Genomic_DNA"/>
</dbReference>
<organism evidence="1 2">
    <name type="scientific">Bacillus cereus VD133</name>
    <dbReference type="NCBI Taxonomy" id="1053233"/>
    <lineage>
        <taxon>Bacteria</taxon>
        <taxon>Bacillati</taxon>
        <taxon>Bacillota</taxon>
        <taxon>Bacilli</taxon>
        <taxon>Bacillales</taxon>
        <taxon>Bacillaceae</taxon>
        <taxon>Bacillus</taxon>
        <taxon>Bacillus cereus group</taxon>
    </lineage>
</organism>
<protein>
    <submittedName>
        <fullName evidence="1">Uncharacterized protein</fullName>
    </submittedName>
</protein>
<dbReference type="RefSeq" id="WP_016110647.1">
    <property type="nucleotide sequence ID" value="NZ_KB976179.1"/>
</dbReference>
<gene>
    <name evidence="1" type="ORF">IIU_06971</name>
</gene>
<evidence type="ECO:0000313" key="2">
    <source>
        <dbReference type="Proteomes" id="UP000014018"/>
    </source>
</evidence>
<dbReference type="AlphaFoldDB" id="A0A9W5PJA9"/>
<dbReference type="Proteomes" id="UP000014018">
    <property type="component" value="Unassembled WGS sequence"/>
</dbReference>
<reference evidence="1 2" key="1">
    <citation type="submission" date="2012-12" db="EMBL/GenBank/DDBJ databases">
        <title>The Genome Sequence of Bacillus cereus VD133.</title>
        <authorList>
            <consortium name="The Broad Institute Genome Sequencing Platform"/>
            <consortium name="The Broad Institute Genome Sequencing Center for Infectious Disease"/>
            <person name="Feldgarden M."/>
            <person name="Van der Auwera G.A."/>
            <person name="Mahillon J."/>
            <person name="Duprez V."/>
            <person name="Timmery S."/>
            <person name="Mattelet C."/>
            <person name="Dierick K."/>
            <person name="Sun M."/>
            <person name="Yu Z."/>
            <person name="Zhu L."/>
            <person name="Hu X."/>
            <person name="Shank E.B."/>
            <person name="Swiecicka I."/>
            <person name="Hansen B.M."/>
            <person name="Andrup L."/>
            <person name="Walker B."/>
            <person name="Young S.K."/>
            <person name="Zeng Q."/>
            <person name="Gargeya S."/>
            <person name="Fitzgerald M."/>
            <person name="Haas B."/>
            <person name="Abouelleil A."/>
            <person name="Alvarado L."/>
            <person name="Arachchi H.M."/>
            <person name="Berlin A.M."/>
            <person name="Chapman S.B."/>
            <person name="Dewar J."/>
            <person name="Goldberg J."/>
            <person name="Griggs A."/>
            <person name="Gujja S."/>
            <person name="Hansen M."/>
            <person name="Howarth C."/>
            <person name="Imamovic A."/>
            <person name="Larimer J."/>
            <person name="McCowan C."/>
            <person name="Murphy C."/>
            <person name="Neiman D."/>
            <person name="Pearson M."/>
            <person name="Priest M."/>
            <person name="Roberts A."/>
            <person name="Saif S."/>
            <person name="Shea T."/>
            <person name="Sisk P."/>
            <person name="Sykes S."/>
            <person name="Wortman J."/>
            <person name="Nusbaum C."/>
            <person name="Birren B."/>
        </authorList>
    </citation>
    <scope>NUCLEOTIDE SEQUENCE [LARGE SCALE GENOMIC DNA]</scope>
    <source>
        <strain evidence="1 2">VD133</strain>
    </source>
</reference>